<dbReference type="eggNOG" id="ENOG502SI1W">
    <property type="taxonomic scope" value="Eukaryota"/>
</dbReference>
<proteinExistence type="predicted"/>
<feature type="transmembrane region" description="Helical" evidence="1">
    <location>
        <begin position="214"/>
        <end position="233"/>
    </location>
</feature>
<dbReference type="Proteomes" id="UP000015241">
    <property type="component" value="Unassembled WGS sequence"/>
</dbReference>
<keyword evidence="1" id="KW-0812">Transmembrane</keyword>
<dbReference type="OrthoDB" id="2744793at2759"/>
<name>S8EP82_FOMSC</name>
<dbReference type="InParanoid" id="S8EP82"/>
<keyword evidence="1" id="KW-0472">Membrane</keyword>
<organism evidence="2 3">
    <name type="scientific">Fomitopsis schrenkii</name>
    <name type="common">Brown rot fungus</name>
    <dbReference type="NCBI Taxonomy" id="2126942"/>
    <lineage>
        <taxon>Eukaryota</taxon>
        <taxon>Fungi</taxon>
        <taxon>Dikarya</taxon>
        <taxon>Basidiomycota</taxon>
        <taxon>Agaricomycotina</taxon>
        <taxon>Agaricomycetes</taxon>
        <taxon>Polyporales</taxon>
        <taxon>Fomitopsis</taxon>
    </lineage>
</organism>
<feature type="transmembrane region" description="Helical" evidence="1">
    <location>
        <begin position="300"/>
        <end position="320"/>
    </location>
</feature>
<accession>S8EP82</accession>
<dbReference type="HOGENOM" id="CLU_044614_9_1_1"/>
<evidence type="ECO:0000313" key="2">
    <source>
        <dbReference type="EMBL" id="EPT05928.1"/>
    </source>
</evidence>
<feature type="transmembrane region" description="Helical" evidence="1">
    <location>
        <begin position="258"/>
        <end position="280"/>
    </location>
</feature>
<reference evidence="2 3" key="1">
    <citation type="journal article" date="2012" name="Science">
        <title>The Paleozoic origin of enzymatic lignin decomposition reconstructed from 31 fungal genomes.</title>
        <authorList>
            <person name="Floudas D."/>
            <person name="Binder M."/>
            <person name="Riley R."/>
            <person name="Barry K."/>
            <person name="Blanchette R.A."/>
            <person name="Henrissat B."/>
            <person name="Martinez A.T."/>
            <person name="Otillar R."/>
            <person name="Spatafora J.W."/>
            <person name="Yadav J.S."/>
            <person name="Aerts A."/>
            <person name="Benoit I."/>
            <person name="Boyd A."/>
            <person name="Carlson A."/>
            <person name="Copeland A."/>
            <person name="Coutinho P.M."/>
            <person name="de Vries R.P."/>
            <person name="Ferreira P."/>
            <person name="Findley K."/>
            <person name="Foster B."/>
            <person name="Gaskell J."/>
            <person name="Glotzer D."/>
            <person name="Gorecki P."/>
            <person name="Heitman J."/>
            <person name="Hesse C."/>
            <person name="Hori C."/>
            <person name="Igarashi K."/>
            <person name="Jurgens J.A."/>
            <person name="Kallen N."/>
            <person name="Kersten P."/>
            <person name="Kohler A."/>
            <person name="Kuees U."/>
            <person name="Kumar T.K.A."/>
            <person name="Kuo A."/>
            <person name="LaButti K."/>
            <person name="Larrondo L.F."/>
            <person name="Lindquist E."/>
            <person name="Ling A."/>
            <person name="Lombard V."/>
            <person name="Lucas S."/>
            <person name="Lundell T."/>
            <person name="Martin R."/>
            <person name="McLaughlin D.J."/>
            <person name="Morgenstern I."/>
            <person name="Morin E."/>
            <person name="Murat C."/>
            <person name="Nagy L.G."/>
            <person name="Nolan M."/>
            <person name="Ohm R.A."/>
            <person name="Patyshakuliyeva A."/>
            <person name="Rokas A."/>
            <person name="Ruiz-Duenas F.J."/>
            <person name="Sabat G."/>
            <person name="Salamov A."/>
            <person name="Samejima M."/>
            <person name="Schmutz J."/>
            <person name="Slot J.C."/>
            <person name="St John F."/>
            <person name="Stenlid J."/>
            <person name="Sun H."/>
            <person name="Sun S."/>
            <person name="Syed K."/>
            <person name="Tsang A."/>
            <person name="Wiebenga A."/>
            <person name="Young D."/>
            <person name="Pisabarro A."/>
            <person name="Eastwood D.C."/>
            <person name="Martin F."/>
            <person name="Cullen D."/>
            <person name="Grigoriev I.V."/>
            <person name="Hibbett D.S."/>
        </authorList>
    </citation>
    <scope>NUCLEOTIDE SEQUENCE</scope>
    <source>
        <strain evidence="3">FP-58527</strain>
    </source>
</reference>
<keyword evidence="3" id="KW-1185">Reference proteome</keyword>
<sequence length="396" mass="42679">MASNGDVAVLTSIGHDLIQSFVPVVVETFIIGDTLVIVVNCLAADTGTYPCDTSGVFSSGIGNRRRSNTRISVYTCLAVFIMYGLALSLWMIDIHNVVTEIQTTLLSPVAASTGSLANAYSIAMSKILRLSSVEDVLYAYMTNIGDGIIIWRAYAFWSNGRERFILLIPLAFLAGSIYAFPATSIMLTYCAARLGADITLGTYQHPAFCRNIQTASYSTTLATTTVTTVLLAYKTWKYRRMHINAFGKSSTRTRTQKIMVMLIESGILYMLFFVVQVIMSLDSVNTSLSRNEGLAFAATVYQYITSLIVGIYPTVVVILVNSKHSVLNMGTAVASSVISPAHMRSVGSSGTTYSSTVAAGMDQSMHSPATAIDLYNIARIGTASSGEPVLTPLRGV</sequence>
<feature type="transmembrane region" description="Helical" evidence="1">
    <location>
        <begin position="71"/>
        <end position="92"/>
    </location>
</feature>
<evidence type="ECO:0000256" key="1">
    <source>
        <dbReference type="SAM" id="Phobius"/>
    </source>
</evidence>
<keyword evidence="1" id="KW-1133">Transmembrane helix</keyword>
<evidence type="ECO:0008006" key="4">
    <source>
        <dbReference type="Google" id="ProtNLM"/>
    </source>
</evidence>
<evidence type="ECO:0000313" key="3">
    <source>
        <dbReference type="Proteomes" id="UP000015241"/>
    </source>
</evidence>
<protein>
    <recommendedName>
        <fullName evidence="4">G-protein coupled receptors family 1 profile domain-containing protein</fullName>
    </recommendedName>
</protein>
<feature type="transmembrane region" description="Helical" evidence="1">
    <location>
        <begin position="164"/>
        <end position="194"/>
    </location>
</feature>
<dbReference type="AlphaFoldDB" id="S8EP82"/>
<dbReference type="EMBL" id="KE504122">
    <property type="protein sequence ID" value="EPT05928.1"/>
    <property type="molecule type" value="Genomic_DNA"/>
</dbReference>
<gene>
    <name evidence="2" type="ORF">FOMPIDRAFT_1026808</name>
</gene>
<feature type="transmembrane region" description="Helical" evidence="1">
    <location>
        <begin position="137"/>
        <end position="157"/>
    </location>
</feature>